<reference evidence="3" key="1">
    <citation type="journal article" date="2020" name="Stud. Mycol.">
        <title>101 Dothideomycetes genomes: a test case for predicting lifestyles and emergence of pathogens.</title>
        <authorList>
            <person name="Haridas S."/>
            <person name="Albert R."/>
            <person name="Binder M."/>
            <person name="Bloem J."/>
            <person name="Labutti K."/>
            <person name="Salamov A."/>
            <person name="Andreopoulos B."/>
            <person name="Baker S."/>
            <person name="Barry K."/>
            <person name="Bills G."/>
            <person name="Bluhm B."/>
            <person name="Cannon C."/>
            <person name="Castanera R."/>
            <person name="Culley D."/>
            <person name="Daum C."/>
            <person name="Ezra D."/>
            <person name="Gonzalez J."/>
            <person name="Henrissat B."/>
            <person name="Kuo A."/>
            <person name="Liang C."/>
            <person name="Lipzen A."/>
            <person name="Lutzoni F."/>
            <person name="Magnuson J."/>
            <person name="Mondo S."/>
            <person name="Nolan M."/>
            <person name="Ohm R."/>
            <person name="Pangilinan J."/>
            <person name="Park H.-J."/>
            <person name="Ramirez L."/>
            <person name="Alfaro M."/>
            <person name="Sun H."/>
            <person name="Tritt A."/>
            <person name="Yoshinaga Y."/>
            <person name="Zwiers L.-H."/>
            <person name="Turgeon B."/>
            <person name="Goodwin S."/>
            <person name="Spatafora J."/>
            <person name="Crous P."/>
            <person name="Grigoriev I."/>
        </authorList>
    </citation>
    <scope>NUCLEOTIDE SEQUENCE</scope>
    <source>
        <strain evidence="3">CBS 113979</strain>
    </source>
</reference>
<evidence type="ECO:0000259" key="2">
    <source>
        <dbReference type="PROSITE" id="PS50934"/>
    </source>
</evidence>
<evidence type="ECO:0000313" key="4">
    <source>
        <dbReference type="Proteomes" id="UP000800041"/>
    </source>
</evidence>
<name>A0A6G1GN41_9PEZI</name>
<dbReference type="GO" id="GO:0006338">
    <property type="term" value="P:chromatin remodeling"/>
    <property type="evidence" value="ECO:0007669"/>
    <property type="project" value="TreeGrafter"/>
</dbReference>
<evidence type="ECO:0000313" key="3">
    <source>
        <dbReference type="EMBL" id="KAF1982177.1"/>
    </source>
</evidence>
<dbReference type="GO" id="GO:0006357">
    <property type="term" value="P:regulation of transcription by RNA polymerase II"/>
    <property type="evidence" value="ECO:0007669"/>
    <property type="project" value="TreeGrafter"/>
</dbReference>
<dbReference type="InterPro" id="IPR009057">
    <property type="entry name" value="Homeodomain-like_sf"/>
</dbReference>
<dbReference type="GO" id="GO:0070210">
    <property type="term" value="C:Rpd3L-Expanded complex"/>
    <property type="evidence" value="ECO:0007669"/>
    <property type="project" value="TreeGrafter"/>
</dbReference>
<keyword evidence="4" id="KW-1185">Reference proteome</keyword>
<dbReference type="Gene3D" id="1.10.10.10">
    <property type="entry name" value="Winged helix-like DNA-binding domain superfamily/Winged helix DNA-binding domain"/>
    <property type="match status" value="1"/>
</dbReference>
<dbReference type="SUPFAM" id="SSF46689">
    <property type="entry name" value="Homeodomain-like"/>
    <property type="match status" value="1"/>
</dbReference>
<proteinExistence type="predicted"/>
<feature type="compositionally biased region" description="Polar residues" evidence="1">
    <location>
        <begin position="1"/>
        <end position="20"/>
    </location>
</feature>
<sequence length="378" mass="42138">MASPPSQSQNDVRVTVSSLLSPPETKRQDSFSTSMASSHVRTPLSSFSSDNGRLTAYIPQTVERDGRDTLPPSPPISPYTNNANDSVQCSPASISLKDPQLFSEPGSLPSHVPLFPESHIDAAIKQHISQSPEPAVKPTHQEYKQFLEFTTKVGEGFNRNPRAWVEREVSFQKHYAAKSRSAAGEKTQSYLVSGPLRNIAPAPVGHKRQRVSPQLARVPRAARVQKTTPKTPIHQTFDDVYGTPSTKAVRQPTNRDDIDYQSLEDFSPPVSTLPKNNNKVLKADWKGQMLDLSADPDRHMLHEAEVTLAATLRLSCATYLCSKRRIFQARVGALRIGKEFRKTDAQQACKIDVNKASKLWSAYDKVGWFNPDFFQRFV</sequence>
<accession>A0A6G1GN41</accession>
<feature type="domain" description="SWIRM" evidence="2">
    <location>
        <begin position="281"/>
        <end position="378"/>
    </location>
</feature>
<dbReference type="GO" id="GO:0003682">
    <property type="term" value="F:chromatin binding"/>
    <property type="evidence" value="ECO:0007669"/>
    <property type="project" value="TreeGrafter"/>
</dbReference>
<feature type="compositionally biased region" description="Polar residues" evidence="1">
    <location>
        <begin position="78"/>
        <end position="88"/>
    </location>
</feature>
<feature type="compositionally biased region" description="Polar residues" evidence="1">
    <location>
        <begin position="30"/>
        <end position="52"/>
    </location>
</feature>
<dbReference type="PROSITE" id="PS50934">
    <property type="entry name" value="SWIRM"/>
    <property type="match status" value="1"/>
</dbReference>
<dbReference type="EMBL" id="ML977187">
    <property type="protein sequence ID" value="KAF1982177.1"/>
    <property type="molecule type" value="Genomic_DNA"/>
</dbReference>
<dbReference type="PANTHER" id="PTHR12374:SF21">
    <property type="entry name" value="SWIRM DOMAIN-CONTAINING PROTEIN FUN19-RELATED"/>
    <property type="match status" value="1"/>
</dbReference>
<dbReference type="FunFam" id="1.10.10.10:FF:000087">
    <property type="entry name" value="Transcriptional adapter 2"/>
    <property type="match status" value="1"/>
</dbReference>
<dbReference type="InterPro" id="IPR036388">
    <property type="entry name" value="WH-like_DNA-bd_sf"/>
</dbReference>
<dbReference type="InterPro" id="IPR007526">
    <property type="entry name" value="SWIRM"/>
</dbReference>
<organism evidence="3 4">
    <name type="scientific">Aulographum hederae CBS 113979</name>
    <dbReference type="NCBI Taxonomy" id="1176131"/>
    <lineage>
        <taxon>Eukaryota</taxon>
        <taxon>Fungi</taxon>
        <taxon>Dikarya</taxon>
        <taxon>Ascomycota</taxon>
        <taxon>Pezizomycotina</taxon>
        <taxon>Dothideomycetes</taxon>
        <taxon>Pleosporomycetidae</taxon>
        <taxon>Aulographales</taxon>
        <taxon>Aulographaceae</taxon>
    </lineage>
</organism>
<dbReference type="Proteomes" id="UP000800041">
    <property type="component" value="Unassembled WGS sequence"/>
</dbReference>
<dbReference type="Pfam" id="PF04433">
    <property type="entry name" value="SWIRM"/>
    <property type="match status" value="1"/>
</dbReference>
<dbReference type="GO" id="GO:0003713">
    <property type="term" value="F:transcription coactivator activity"/>
    <property type="evidence" value="ECO:0007669"/>
    <property type="project" value="TreeGrafter"/>
</dbReference>
<dbReference type="PANTHER" id="PTHR12374">
    <property type="entry name" value="TRANSCRIPTIONAL ADAPTOR 2 ADA2 -RELATED"/>
    <property type="match status" value="1"/>
</dbReference>
<feature type="region of interest" description="Disordered" evidence="1">
    <location>
        <begin position="1"/>
        <end position="88"/>
    </location>
</feature>
<gene>
    <name evidence="3" type="ORF">K402DRAFT_415088</name>
</gene>
<dbReference type="AlphaFoldDB" id="A0A6G1GN41"/>
<dbReference type="OrthoDB" id="5598695at2759"/>
<evidence type="ECO:0000256" key="1">
    <source>
        <dbReference type="SAM" id="MobiDB-lite"/>
    </source>
</evidence>
<protein>
    <recommendedName>
        <fullName evidence="2">SWIRM domain-containing protein</fullName>
    </recommendedName>
</protein>